<comment type="caution">
    <text evidence="2">The sequence shown here is derived from an EMBL/GenBank/DDBJ whole genome shotgun (WGS) entry which is preliminary data.</text>
</comment>
<sequence>MRSTKGLISLFSYIRLSNCYFRVEEGGVIGDLSSNYLWCVDPLDGAIDSGHGYPSFAVSVRVLFKGKPATTGVVEFVRDPMCWNTHTFSAVSGVEVPFVMGKKFMLGDTDKVERSLLVVEFGYEHDGPCAANMNLFKEFTTSAGEQED</sequence>
<name>A0AAU9MKK0_9ASTR</name>
<dbReference type="GO" id="GO:0008934">
    <property type="term" value="F:inositol monophosphate 1-phosphatase activity"/>
    <property type="evidence" value="ECO:0007669"/>
    <property type="project" value="TreeGrafter"/>
</dbReference>
<dbReference type="Proteomes" id="UP001157418">
    <property type="component" value="Unassembled WGS sequence"/>
</dbReference>
<evidence type="ECO:0000256" key="1">
    <source>
        <dbReference type="ARBA" id="ARBA00009759"/>
    </source>
</evidence>
<protein>
    <submittedName>
        <fullName evidence="2">Uncharacterized protein</fullName>
    </submittedName>
</protein>
<dbReference type="EMBL" id="CAKMRJ010002223">
    <property type="protein sequence ID" value="CAH1427566.1"/>
    <property type="molecule type" value="Genomic_DNA"/>
</dbReference>
<evidence type="ECO:0000313" key="2">
    <source>
        <dbReference type="EMBL" id="CAH1427566.1"/>
    </source>
</evidence>
<keyword evidence="3" id="KW-1185">Reference proteome</keyword>
<dbReference type="GO" id="GO:0006020">
    <property type="term" value="P:inositol metabolic process"/>
    <property type="evidence" value="ECO:0007669"/>
    <property type="project" value="TreeGrafter"/>
</dbReference>
<organism evidence="2 3">
    <name type="scientific">Lactuca virosa</name>
    <dbReference type="NCBI Taxonomy" id="75947"/>
    <lineage>
        <taxon>Eukaryota</taxon>
        <taxon>Viridiplantae</taxon>
        <taxon>Streptophyta</taxon>
        <taxon>Embryophyta</taxon>
        <taxon>Tracheophyta</taxon>
        <taxon>Spermatophyta</taxon>
        <taxon>Magnoliopsida</taxon>
        <taxon>eudicotyledons</taxon>
        <taxon>Gunneridae</taxon>
        <taxon>Pentapetalae</taxon>
        <taxon>asterids</taxon>
        <taxon>campanulids</taxon>
        <taxon>Asterales</taxon>
        <taxon>Asteraceae</taxon>
        <taxon>Cichorioideae</taxon>
        <taxon>Cichorieae</taxon>
        <taxon>Lactucinae</taxon>
        <taxon>Lactuca</taxon>
    </lineage>
</organism>
<proteinExistence type="inferred from homology"/>
<comment type="similarity">
    <text evidence="1">Belongs to the inositol monophosphatase superfamily.</text>
</comment>
<evidence type="ECO:0000313" key="3">
    <source>
        <dbReference type="Proteomes" id="UP001157418"/>
    </source>
</evidence>
<dbReference type="GO" id="GO:0007165">
    <property type="term" value="P:signal transduction"/>
    <property type="evidence" value="ECO:0007669"/>
    <property type="project" value="TreeGrafter"/>
</dbReference>
<gene>
    <name evidence="2" type="ORF">LVIROSA_LOCUS14564</name>
</gene>
<dbReference type="PANTHER" id="PTHR20854:SF17">
    <property type="entry name" value="PHOSPHATASE IMPL1, CHLOROPLASTIC"/>
    <property type="match status" value="1"/>
</dbReference>
<dbReference type="PANTHER" id="PTHR20854">
    <property type="entry name" value="INOSITOL MONOPHOSPHATASE"/>
    <property type="match status" value="1"/>
</dbReference>
<dbReference type="AlphaFoldDB" id="A0AAU9MKK0"/>
<reference evidence="2 3" key="1">
    <citation type="submission" date="2022-01" db="EMBL/GenBank/DDBJ databases">
        <authorList>
            <person name="Xiong W."/>
            <person name="Schranz E."/>
        </authorList>
    </citation>
    <scope>NUCLEOTIDE SEQUENCE [LARGE SCALE GENOMIC DNA]</scope>
</reference>
<dbReference type="Pfam" id="PF00459">
    <property type="entry name" value="Inositol_P"/>
    <property type="match status" value="1"/>
</dbReference>
<dbReference type="SUPFAM" id="SSF56655">
    <property type="entry name" value="Carbohydrate phosphatase"/>
    <property type="match status" value="1"/>
</dbReference>
<dbReference type="Gene3D" id="3.30.540.10">
    <property type="entry name" value="Fructose-1,6-Bisphosphatase, subunit A, domain 1"/>
    <property type="match status" value="1"/>
</dbReference>
<dbReference type="InterPro" id="IPR000760">
    <property type="entry name" value="Inositol_monophosphatase-like"/>
</dbReference>
<accession>A0AAU9MKK0</accession>